<sequence>MPEHTISDQEMPKLCHKSWWCKPCYSTHFKNGFDKWKSGNDTIDKFIQGAQLNADDSDKVIEWIPYDRTQYIKQIAKGGYATIYYAEWVDGYIQYWDIENQKWKRKGQIEVVLKKFDGTVDINESFLNELTIHLRTNGKYSSSSFYGITKDPETHEYMMVLKYFKGGSLRNYLNKNFNNIDWNYKLYYLKDLTYGFKGIHKLDIVHCDFHPGNILSSNFEHLYGIDISDFGLSKLIIESKKKSPNKTISGVLPYIAPEVLIGGEYTKAADVYSFAFVAYEIITGLPPYHDVPHDKDLAFKICCGFRPKIPFHTPKLITQIIMRCWDARITQRPTFEELDQELDKHWDDKNSNEISIQIKEAEEFSKNQTTTTPRNYKTHPRAIYTSRLLNFSNLPKPKNKENFEKKLEELTKSFYQINASDDDDLDMFDL</sequence>
<reference evidence="6 7" key="1">
    <citation type="submission" date="2018-08" db="EMBL/GenBank/DDBJ databases">
        <title>Genome and evolution of the arbuscular mycorrhizal fungus Diversispora epigaea (formerly Glomus versiforme) and its bacterial endosymbionts.</title>
        <authorList>
            <person name="Sun X."/>
            <person name="Fei Z."/>
            <person name="Harrison M."/>
        </authorList>
    </citation>
    <scope>NUCLEOTIDE SEQUENCE [LARGE SCALE GENOMIC DNA]</scope>
    <source>
        <strain evidence="6 7">IT104</strain>
    </source>
</reference>
<dbReference type="Proteomes" id="UP000266861">
    <property type="component" value="Unassembled WGS sequence"/>
</dbReference>
<dbReference type="OrthoDB" id="4062651at2759"/>
<keyword evidence="2" id="KW-0547">Nucleotide-binding</keyword>
<gene>
    <name evidence="6" type="ORF">Glove_281g51</name>
</gene>
<evidence type="ECO:0000256" key="4">
    <source>
        <dbReference type="ARBA" id="ARBA00022840"/>
    </source>
</evidence>
<dbReference type="GO" id="GO:0004674">
    <property type="term" value="F:protein serine/threonine kinase activity"/>
    <property type="evidence" value="ECO:0007669"/>
    <property type="project" value="TreeGrafter"/>
</dbReference>
<protein>
    <recommendedName>
        <fullName evidence="5">Protein kinase domain-containing protein</fullName>
    </recommendedName>
</protein>
<dbReference type="PROSITE" id="PS50011">
    <property type="entry name" value="PROTEIN_KINASE_DOM"/>
    <property type="match status" value="1"/>
</dbReference>
<evidence type="ECO:0000313" key="7">
    <source>
        <dbReference type="Proteomes" id="UP000266861"/>
    </source>
</evidence>
<keyword evidence="7" id="KW-1185">Reference proteome</keyword>
<feature type="domain" description="Protein kinase" evidence="5">
    <location>
        <begin position="69"/>
        <end position="342"/>
    </location>
</feature>
<keyword evidence="1" id="KW-0808">Transferase</keyword>
<dbReference type="Gene3D" id="1.10.510.10">
    <property type="entry name" value="Transferase(Phosphotransferase) domain 1"/>
    <property type="match status" value="1"/>
</dbReference>
<proteinExistence type="predicted"/>
<evidence type="ECO:0000259" key="5">
    <source>
        <dbReference type="PROSITE" id="PS50011"/>
    </source>
</evidence>
<keyword evidence="4" id="KW-0067">ATP-binding</keyword>
<dbReference type="InterPro" id="IPR001245">
    <property type="entry name" value="Ser-Thr/Tyr_kinase_cat_dom"/>
</dbReference>
<organism evidence="6 7">
    <name type="scientific">Diversispora epigaea</name>
    <dbReference type="NCBI Taxonomy" id="1348612"/>
    <lineage>
        <taxon>Eukaryota</taxon>
        <taxon>Fungi</taxon>
        <taxon>Fungi incertae sedis</taxon>
        <taxon>Mucoromycota</taxon>
        <taxon>Glomeromycotina</taxon>
        <taxon>Glomeromycetes</taxon>
        <taxon>Diversisporales</taxon>
        <taxon>Diversisporaceae</taxon>
        <taxon>Diversispora</taxon>
    </lineage>
</organism>
<dbReference type="PANTHER" id="PTHR44329">
    <property type="entry name" value="SERINE/THREONINE-PROTEIN KINASE TNNI3K-RELATED"/>
    <property type="match status" value="1"/>
</dbReference>
<dbReference type="GO" id="GO:0005524">
    <property type="term" value="F:ATP binding"/>
    <property type="evidence" value="ECO:0007669"/>
    <property type="project" value="UniProtKB-KW"/>
</dbReference>
<dbReference type="STRING" id="1348612.A0A397I1Y5"/>
<accession>A0A397I1Y5</accession>
<evidence type="ECO:0000256" key="3">
    <source>
        <dbReference type="ARBA" id="ARBA00022777"/>
    </source>
</evidence>
<evidence type="ECO:0000256" key="2">
    <source>
        <dbReference type="ARBA" id="ARBA00022741"/>
    </source>
</evidence>
<evidence type="ECO:0000256" key="1">
    <source>
        <dbReference type="ARBA" id="ARBA00022679"/>
    </source>
</evidence>
<dbReference type="InterPro" id="IPR051681">
    <property type="entry name" value="Ser/Thr_Kinases-Pseudokinases"/>
</dbReference>
<evidence type="ECO:0000313" key="6">
    <source>
        <dbReference type="EMBL" id="RHZ69611.1"/>
    </source>
</evidence>
<dbReference type="InterPro" id="IPR011009">
    <property type="entry name" value="Kinase-like_dom_sf"/>
</dbReference>
<dbReference type="EMBL" id="PQFF01000258">
    <property type="protein sequence ID" value="RHZ69611.1"/>
    <property type="molecule type" value="Genomic_DNA"/>
</dbReference>
<name>A0A397I1Y5_9GLOM</name>
<dbReference type="Pfam" id="PF07714">
    <property type="entry name" value="PK_Tyr_Ser-Thr"/>
    <property type="match status" value="1"/>
</dbReference>
<comment type="caution">
    <text evidence="6">The sequence shown here is derived from an EMBL/GenBank/DDBJ whole genome shotgun (WGS) entry which is preliminary data.</text>
</comment>
<dbReference type="InterPro" id="IPR000719">
    <property type="entry name" value="Prot_kinase_dom"/>
</dbReference>
<dbReference type="AlphaFoldDB" id="A0A397I1Y5"/>
<keyword evidence="3" id="KW-0418">Kinase</keyword>
<dbReference type="SUPFAM" id="SSF56112">
    <property type="entry name" value="Protein kinase-like (PK-like)"/>
    <property type="match status" value="1"/>
</dbReference>
<dbReference type="PANTHER" id="PTHR44329:SF288">
    <property type="entry name" value="MITOGEN-ACTIVATED PROTEIN KINASE KINASE KINASE 20"/>
    <property type="match status" value="1"/>
</dbReference>